<reference evidence="2" key="1">
    <citation type="submission" date="2020-10" db="EMBL/GenBank/DDBJ databases">
        <title>Sequencing the genomes of 1000 actinobacteria strains.</title>
        <authorList>
            <person name="Klenk H.-P."/>
        </authorList>
    </citation>
    <scope>NUCLEOTIDE SEQUENCE</scope>
    <source>
        <strain evidence="2">DSM 45354</strain>
    </source>
</reference>
<dbReference type="InterPro" id="IPR032710">
    <property type="entry name" value="NTF2-like_dom_sf"/>
</dbReference>
<sequence length="127" mass="14057">MNHTDARRFADDWLAAWNAHDLDALLSHFTDDVVFTSPVAARLLGGDGVLRGKAALRHYWTEGLRRIPDLRFEVVGVYVGVDTVVIHYRNQLGRLVNEVLTFDGDLVKAGHGTYLDADANPAGLTSR</sequence>
<dbReference type="Proteomes" id="UP000638648">
    <property type="component" value="Unassembled WGS sequence"/>
</dbReference>
<keyword evidence="2" id="KW-0413">Isomerase</keyword>
<dbReference type="Pfam" id="PF12680">
    <property type="entry name" value="SnoaL_2"/>
    <property type="match status" value="1"/>
</dbReference>
<evidence type="ECO:0000259" key="1">
    <source>
        <dbReference type="Pfam" id="PF12680"/>
    </source>
</evidence>
<gene>
    <name evidence="2" type="ORF">HEB94_008547</name>
</gene>
<proteinExistence type="predicted"/>
<protein>
    <submittedName>
        <fullName evidence="2">Ketosteroid isomerase-like protein</fullName>
    </submittedName>
</protein>
<name>A0A927N420_9ACTN</name>
<accession>A0A927N420</accession>
<dbReference type="InterPro" id="IPR037401">
    <property type="entry name" value="SnoaL-like"/>
</dbReference>
<dbReference type="GO" id="GO:0016853">
    <property type="term" value="F:isomerase activity"/>
    <property type="evidence" value="ECO:0007669"/>
    <property type="project" value="UniProtKB-KW"/>
</dbReference>
<dbReference type="EMBL" id="JADBEM010000001">
    <property type="protein sequence ID" value="MBE1611699.1"/>
    <property type="molecule type" value="Genomic_DNA"/>
</dbReference>
<evidence type="ECO:0000313" key="2">
    <source>
        <dbReference type="EMBL" id="MBE1611699.1"/>
    </source>
</evidence>
<dbReference type="RefSeq" id="WP_192754872.1">
    <property type="nucleotide sequence ID" value="NZ_BAABJL010000176.1"/>
</dbReference>
<dbReference type="Gene3D" id="3.10.450.50">
    <property type="match status" value="1"/>
</dbReference>
<evidence type="ECO:0000313" key="3">
    <source>
        <dbReference type="Proteomes" id="UP000638648"/>
    </source>
</evidence>
<comment type="caution">
    <text evidence="2">The sequence shown here is derived from an EMBL/GenBank/DDBJ whole genome shotgun (WGS) entry which is preliminary data.</text>
</comment>
<keyword evidence="3" id="KW-1185">Reference proteome</keyword>
<dbReference type="AlphaFoldDB" id="A0A927N420"/>
<feature type="domain" description="SnoaL-like" evidence="1">
    <location>
        <begin position="11"/>
        <end position="91"/>
    </location>
</feature>
<dbReference type="SUPFAM" id="SSF54427">
    <property type="entry name" value="NTF2-like"/>
    <property type="match status" value="1"/>
</dbReference>
<organism evidence="2 3">
    <name type="scientific">Actinopolymorpha pittospori</name>
    <dbReference type="NCBI Taxonomy" id="648752"/>
    <lineage>
        <taxon>Bacteria</taxon>
        <taxon>Bacillati</taxon>
        <taxon>Actinomycetota</taxon>
        <taxon>Actinomycetes</taxon>
        <taxon>Propionibacteriales</taxon>
        <taxon>Actinopolymorphaceae</taxon>
        <taxon>Actinopolymorpha</taxon>
    </lineage>
</organism>